<dbReference type="InterPro" id="IPR002156">
    <property type="entry name" value="RNaseH_domain"/>
</dbReference>
<dbReference type="InterPro" id="IPR012337">
    <property type="entry name" value="RNaseH-like_sf"/>
</dbReference>
<evidence type="ECO:0000259" key="9">
    <source>
        <dbReference type="Pfam" id="PF00075"/>
    </source>
</evidence>
<dbReference type="GO" id="GO:0046872">
    <property type="term" value="F:metal ion binding"/>
    <property type="evidence" value="ECO:0007669"/>
    <property type="project" value="UniProtKB-KW"/>
</dbReference>
<dbReference type="Proteomes" id="UP000800092">
    <property type="component" value="Unassembled WGS sequence"/>
</dbReference>
<dbReference type="GO" id="GO:0004523">
    <property type="term" value="F:RNA-DNA hybrid ribonuclease activity"/>
    <property type="evidence" value="ECO:0007669"/>
    <property type="project" value="UniProtKB-EC"/>
</dbReference>
<reference evidence="10" key="1">
    <citation type="journal article" date="2020" name="Stud. Mycol.">
        <title>101 Dothideomycetes genomes: a test case for predicting lifestyles and emergence of pathogens.</title>
        <authorList>
            <person name="Haridas S."/>
            <person name="Albert R."/>
            <person name="Binder M."/>
            <person name="Bloem J."/>
            <person name="Labutti K."/>
            <person name="Salamov A."/>
            <person name="Andreopoulos B."/>
            <person name="Baker S."/>
            <person name="Barry K."/>
            <person name="Bills G."/>
            <person name="Bluhm B."/>
            <person name="Cannon C."/>
            <person name="Castanera R."/>
            <person name="Culley D."/>
            <person name="Daum C."/>
            <person name="Ezra D."/>
            <person name="Gonzalez J."/>
            <person name="Henrissat B."/>
            <person name="Kuo A."/>
            <person name="Liang C."/>
            <person name="Lipzen A."/>
            <person name="Lutzoni F."/>
            <person name="Magnuson J."/>
            <person name="Mondo S."/>
            <person name="Nolan M."/>
            <person name="Ohm R."/>
            <person name="Pangilinan J."/>
            <person name="Park H.-J."/>
            <person name="Ramirez L."/>
            <person name="Alfaro M."/>
            <person name="Sun H."/>
            <person name="Tritt A."/>
            <person name="Yoshinaga Y."/>
            <person name="Zwiers L.-H."/>
            <person name="Turgeon B."/>
            <person name="Goodwin S."/>
            <person name="Spatafora J."/>
            <person name="Crous P."/>
            <person name="Grigoriev I."/>
        </authorList>
    </citation>
    <scope>NUCLEOTIDE SEQUENCE</scope>
    <source>
        <strain evidence="10">Tuck. ex Michener</strain>
    </source>
</reference>
<keyword evidence="4" id="KW-0540">Nuclease</keyword>
<dbReference type="SUPFAM" id="SSF53098">
    <property type="entry name" value="Ribonuclease H-like"/>
    <property type="match status" value="1"/>
</dbReference>
<evidence type="ECO:0000313" key="10">
    <source>
        <dbReference type="EMBL" id="KAF2239148.1"/>
    </source>
</evidence>
<dbReference type="PANTHER" id="PTHR10642">
    <property type="entry name" value="RIBONUCLEASE H1"/>
    <property type="match status" value="1"/>
</dbReference>
<protein>
    <recommendedName>
        <fullName evidence="3">ribonuclease H</fullName>
        <ecNumber evidence="3">3.1.26.4</ecNumber>
    </recommendedName>
</protein>
<evidence type="ECO:0000256" key="8">
    <source>
        <dbReference type="SAM" id="MobiDB-lite"/>
    </source>
</evidence>
<dbReference type="Gene3D" id="3.30.420.10">
    <property type="entry name" value="Ribonuclease H-like superfamily/Ribonuclease H"/>
    <property type="match status" value="1"/>
</dbReference>
<gene>
    <name evidence="10" type="ORF">EV356DRAFT_572621</name>
</gene>
<evidence type="ECO:0000256" key="4">
    <source>
        <dbReference type="ARBA" id="ARBA00022722"/>
    </source>
</evidence>
<keyword evidence="6" id="KW-0255">Endonuclease</keyword>
<evidence type="ECO:0000256" key="2">
    <source>
        <dbReference type="ARBA" id="ARBA00005300"/>
    </source>
</evidence>
<keyword evidence="5" id="KW-0479">Metal-binding</keyword>
<evidence type="ECO:0000256" key="5">
    <source>
        <dbReference type="ARBA" id="ARBA00022723"/>
    </source>
</evidence>
<feature type="region of interest" description="Disordered" evidence="8">
    <location>
        <begin position="1"/>
        <end position="34"/>
    </location>
</feature>
<dbReference type="Pfam" id="PF00075">
    <property type="entry name" value="RNase_H"/>
    <property type="match status" value="1"/>
</dbReference>
<evidence type="ECO:0000256" key="7">
    <source>
        <dbReference type="ARBA" id="ARBA00022801"/>
    </source>
</evidence>
<dbReference type="GO" id="GO:0003676">
    <property type="term" value="F:nucleic acid binding"/>
    <property type="evidence" value="ECO:0007669"/>
    <property type="project" value="InterPro"/>
</dbReference>
<evidence type="ECO:0000313" key="11">
    <source>
        <dbReference type="Proteomes" id="UP000800092"/>
    </source>
</evidence>
<accession>A0A6A6HMW0</accession>
<dbReference type="PANTHER" id="PTHR10642:SF26">
    <property type="entry name" value="RIBONUCLEASE H1"/>
    <property type="match status" value="1"/>
</dbReference>
<dbReference type="InterPro" id="IPR050092">
    <property type="entry name" value="RNase_H"/>
</dbReference>
<organism evidence="10 11">
    <name type="scientific">Viridothelium virens</name>
    <name type="common">Speckled blister lichen</name>
    <name type="synonym">Trypethelium virens</name>
    <dbReference type="NCBI Taxonomy" id="1048519"/>
    <lineage>
        <taxon>Eukaryota</taxon>
        <taxon>Fungi</taxon>
        <taxon>Dikarya</taxon>
        <taxon>Ascomycota</taxon>
        <taxon>Pezizomycotina</taxon>
        <taxon>Dothideomycetes</taxon>
        <taxon>Dothideomycetes incertae sedis</taxon>
        <taxon>Trypetheliales</taxon>
        <taxon>Trypetheliaceae</taxon>
        <taxon>Viridothelium</taxon>
    </lineage>
</organism>
<dbReference type="AlphaFoldDB" id="A0A6A6HMW0"/>
<evidence type="ECO:0000256" key="1">
    <source>
        <dbReference type="ARBA" id="ARBA00000077"/>
    </source>
</evidence>
<proteinExistence type="inferred from homology"/>
<dbReference type="OrthoDB" id="245563at2759"/>
<feature type="domain" description="RNase H type-1" evidence="9">
    <location>
        <begin position="119"/>
        <end position="249"/>
    </location>
</feature>
<dbReference type="InterPro" id="IPR036397">
    <property type="entry name" value="RNaseH_sf"/>
</dbReference>
<comment type="catalytic activity">
    <reaction evidence="1">
        <text>Endonucleolytic cleavage to 5'-phosphomonoester.</text>
        <dbReference type="EC" id="3.1.26.4"/>
    </reaction>
</comment>
<feature type="compositionally biased region" description="Acidic residues" evidence="8">
    <location>
        <begin position="1"/>
        <end position="17"/>
    </location>
</feature>
<keyword evidence="11" id="KW-1185">Reference proteome</keyword>
<dbReference type="EC" id="3.1.26.4" evidence="3"/>
<dbReference type="EMBL" id="ML991773">
    <property type="protein sequence ID" value="KAF2239148.1"/>
    <property type="molecule type" value="Genomic_DNA"/>
</dbReference>
<evidence type="ECO:0000256" key="6">
    <source>
        <dbReference type="ARBA" id="ARBA00022759"/>
    </source>
</evidence>
<dbReference type="GO" id="GO:0043137">
    <property type="term" value="P:DNA replication, removal of RNA primer"/>
    <property type="evidence" value="ECO:0007669"/>
    <property type="project" value="TreeGrafter"/>
</dbReference>
<comment type="similarity">
    <text evidence="2">Belongs to the RNase H family.</text>
</comment>
<sequence>MTFDEESEDTTSDEESEGIPLNDELLNDEPGNLDQVPVLFGEAARFDPATGDQVFGSEKNMRNSNRGTTLAVLAKERPKLHRCNICELTWLNGKGGEDAAAKHPSHEMSSEVLRGTSRSLVVFTDGACPGNGTVDAKAGIGVYFGENSRYSVSEALSGLDPPTSQKAEILAVVRAFEIIRECVLPARYVSVQAAVRGQSKSVIKNITCFRTIIATDSSYVVEAVCANSPNWTKNRQGILVNKRGKIVKNSAEFFTSYRGEGGAS</sequence>
<keyword evidence="7" id="KW-0378">Hydrolase</keyword>
<name>A0A6A6HMW0_VIRVR</name>
<evidence type="ECO:0000256" key="3">
    <source>
        <dbReference type="ARBA" id="ARBA00012180"/>
    </source>
</evidence>